<dbReference type="Pfam" id="PF02289">
    <property type="entry name" value="MCH"/>
    <property type="match status" value="1"/>
</dbReference>
<evidence type="ECO:0000313" key="13">
    <source>
        <dbReference type="EMBL" id="GGD36395.1"/>
    </source>
</evidence>
<reference evidence="13" key="2">
    <citation type="submission" date="2020-09" db="EMBL/GenBank/DDBJ databases">
        <authorList>
            <person name="Sun Q."/>
            <person name="Zhou Y."/>
        </authorList>
    </citation>
    <scope>NUCLEOTIDE SEQUENCE</scope>
    <source>
        <strain evidence="13">CGMCC 1.15493</strain>
    </source>
</reference>
<dbReference type="Proteomes" id="UP000613160">
    <property type="component" value="Unassembled WGS sequence"/>
</dbReference>
<evidence type="ECO:0000256" key="2">
    <source>
        <dbReference type="ARBA" id="ARBA00004496"/>
    </source>
</evidence>
<dbReference type="RefSeq" id="WP_188854629.1">
    <property type="nucleotide sequence ID" value="NZ_BMJJ01000013.1"/>
</dbReference>
<dbReference type="InterPro" id="IPR003209">
    <property type="entry name" value="METHMP_CycHdrlase"/>
</dbReference>
<dbReference type="AlphaFoldDB" id="A0A916YAJ3"/>
<keyword evidence="7 12" id="KW-0963">Cytoplasm</keyword>
<evidence type="ECO:0000256" key="7">
    <source>
        <dbReference type="ARBA" id="ARBA00022490"/>
    </source>
</evidence>
<protein>
    <recommendedName>
        <fullName evidence="6 12">Methenyltetrahydromethanopterin cyclohydrolase</fullName>
        <ecNumber evidence="5 12">3.5.4.27</ecNumber>
    </recommendedName>
    <alternativeName>
        <fullName evidence="10 12">Methenyl-H4MPT cyclohydrolase</fullName>
    </alternativeName>
</protein>
<proteinExistence type="inferred from homology"/>
<evidence type="ECO:0000256" key="5">
    <source>
        <dbReference type="ARBA" id="ARBA00012765"/>
    </source>
</evidence>
<sequence>MTIVAGHQRPPTISVNRGALALVATLIARADALGIAVSTGAAGETLVDCGAAVTGSLEAGRLMTEICLGGLGSVAISTDSALPAYPFSLTVQTGNPVLACLGSQYAGWMLTSGEGENAYFSMGSGPARALAGKEELYADIAYADTGDSAVLVLETGSPPPEDLVRRIAADCQVAPEHLTILYAPTQSLAGTVQIIGRVVEVAMHKAHVLHFDLTRIVSGLGSAPLAPPHPDFVTAMGRTNDAVIYGGRVLLHVTGPAAEAKALAEALPSRSSKDFGRPFADIFRQYEGDFYKIDGSLFSPAEVAVVALETGETFRAGGVDAALVAASFG</sequence>
<evidence type="ECO:0000256" key="4">
    <source>
        <dbReference type="ARBA" id="ARBA00006902"/>
    </source>
</evidence>
<dbReference type="EMBL" id="BMJJ01000013">
    <property type="protein sequence ID" value="GGD36395.1"/>
    <property type="molecule type" value="Genomic_DNA"/>
</dbReference>
<dbReference type="EC" id="3.5.4.27" evidence="5 12"/>
<comment type="similarity">
    <text evidence="4 12">Belongs to the MCH family.</text>
</comment>
<comment type="subcellular location">
    <subcellularLocation>
        <location evidence="2 12">Cytoplasm</location>
    </subcellularLocation>
</comment>
<evidence type="ECO:0000256" key="9">
    <source>
        <dbReference type="ARBA" id="ARBA00022801"/>
    </source>
</evidence>
<evidence type="ECO:0000256" key="1">
    <source>
        <dbReference type="ARBA" id="ARBA00004058"/>
    </source>
</evidence>
<dbReference type="Gene3D" id="3.10.340.11">
    <property type="entry name" value="Methenyltetrahydromethanopterin Cyclohydrolase, Chain A, domain 1"/>
    <property type="match status" value="1"/>
</dbReference>
<keyword evidence="8 12" id="KW-0554">One-carbon metabolism</keyword>
<dbReference type="GO" id="GO:0006730">
    <property type="term" value="P:one-carbon metabolic process"/>
    <property type="evidence" value="ECO:0007669"/>
    <property type="project" value="UniProtKB-UniRule"/>
</dbReference>
<dbReference type="Gene3D" id="3.30.1030.10">
    <property type="entry name" value="Methenyltetrahydromethanopterin Cyclohydrolase, Chain A, domain 2"/>
    <property type="match status" value="1"/>
</dbReference>
<evidence type="ECO:0000256" key="6">
    <source>
        <dbReference type="ARBA" id="ARBA00020597"/>
    </source>
</evidence>
<dbReference type="HAMAP" id="MF_00486">
    <property type="entry name" value="McH"/>
    <property type="match status" value="1"/>
</dbReference>
<evidence type="ECO:0000256" key="12">
    <source>
        <dbReference type="HAMAP-Rule" id="MF_00486"/>
    </source>
</evidence>
<dbReference type="CDD" id="cd00545">
    <property type="entry name" value="MCH"/>
    <property type="match status" value="1"/>
</dbReference>
<keyword evidence="9 12" id="KW-0378">Hydrolase</keyword>
<dbReference type="GO" id="GO:0046294">
    <property type="term" value="P:formaldehyde catabolic process"/>
    <property type="evidence" value="ECO:0007669"/>
    <property type="project" value="UniProtKB-UniRule"/>
</dbReference>
<evidence type="ECO:0000256" key="3">
    <source>
        <dbReference type="ARBA" id="ARBA00005087"/>
    </source>
</evidence>
<comment type="caution">
    <text evidence="13">The sequence shown here is derived from an EMBL/GenBank/DDBJ whole genome shotgun (WGS) entry which is preliminary data.</text>
</comment>
<name>A0A916YAJ3_9HYPH</name>
<comment type="pathway">
    <text evidence="3 12">One-carbon metabolism; formaldehyde degradation; formate from formaldehyde (H(4)MPT route): step 3/5.</text>
</comment>
<dbReference type="GO" id="GO:0005737">
    <property type="term" value="C:cytoplasm"/>
    <property type="evidence" value="ECO:0007669"/>
    <property type="project" value="UniProtKB-SubCell"/>
</dbReference>
<keyword evidence="14" id="KW-1185">Reference proteome</keyword>
<comment type="function">
    <text evidence="1 12">Catalyzes the hydrolysis of methenyl-H(4)MPT(+) to 5-formyl-H(4)MPT.</text>
</comment>
<gene>
    <name evidence="12 13" type="primary">mch</name>
    <name evidence="13" type="ORF">GCM10011335_44220</name>
</gene>
<evidence type="ECO:0000256" key="8">
    <source>
        <dbReference type="ARBA" id="ARBA00022563"/>
    </source>
</evidence>
<dbReference type="GO" id="GO:0018759">
    <property type="term" value="F:methenyltetrahydromethanopterin cyclohydrolase activity"/>
    <property type="evidence" value="ECO:0007669"/>
    <property type="project" value="UniProtKB-UniRule"/>
</dbReference>
<evidence type="ECO:0000256" key="11">
    <source>
        <dbReference type="ARBA" id="ARBA00048684"/>
    </source>
</evidence>
<comment type="catalytic activity">
    <reaction evidence="11 12">
        <text>5,10-methenyl-5,6,7,8-tetrahydromethanopterin + H2O = N(5)-formyl-5,6,7,8-tetrahydromethanopterin + H(+)</text>
        <dbReference type="Rhea" id="RHEA:19053"/>
        <dbReference type="ChEBI" id="CHEBI:15377"/>
        <dbReference type="ChEBI" id="CHEBI:15378"/>
        <dbReference type="ChEBI" id="CHEBI:58018"/>
        <dbReference type="ChEBI" id="CHEBI:58337"/>
        <dbReference type="EC" id="3.5.4.27"/>
    </reaction>
</comment>
<organism evidence="13 14">
    <name type="scientific">Aureimonas glaciei</name>
    <dbReference type="NCBI Taxonomy" id="1776957"/>
    <lineage>
        <taxon>Bacteria</taxon>
        <taxon>Pseudomonadati</taxon>
        <taxon>Pseudomonadota</taxon>
        <taxon>Alphaproteobacteria</taxon>
        <taxon>Hyphomicrobiales</taxon>
        <taxon>Aurantimonadaceae</taxon>
        <taxon>Aureimonas</taxon>
    </lineage>
</organism>
<accession>A0A916YAJ3</accession>
<reference evidence="13" key="1">
    <citation type="journal article" date="2014" name="Int. J. Syst. Evol. Microbiol.">
        <title>Complete genome sequence of Corynebacterium casei LMG S-19264T (=DSM 44701T), isolated from a smear-ripened cheese.</title>
        <authorList>
            <consortium name="US DOE Joint Genome Institute (JGI-PGF)"/>
            <person name="Walter F."/>
            <person name="Albersmeier A."/>
            <person name="Kalinowski J."/>
            <person name="Ruckert C."/>
        </authorList>
    </citation>
    <scope>NUCLEOTIDE SEQUENCE</scope>
    <source>
        <strain evidence="13">CGMCC 1.15493</strain>
    </source>
</reference>
<dbReference type="SUPFAM" id="SSF56199">
    <property type="entry name" value="Methenyltetrahydromethanopterin cyclohydrolase"/>
    <property type="match status" value="1"/>
</dbReference>
<dbReference type="NCBIfam" id="TIGR03120">
    <property type="entry name" value="one_C_mch"/>
    <property type="match status" value="1"/>
</dbReference>
<evidence type="ECO:0000313" key="14">
    <source>
        <dbReference type="Proteomes" id="UP000613160"/>
    </source>
</evidence>
<evidence type="ECO:0000256" key="10">
    <source>
        <dbReference type="ARBA" id="ARBA00030468"/>
    </source>
</evidence>